<proteinExistence type="predicted"/>
<reference evidence="1" key="1">
    <citation type="journal article" date="2021" name="Proc. Natl. Acad. Sci. U.S.A.">
        <title>A Catalog of Tens of Thousands of Viruses from Human Metagenomes Reveals Hidden Associations with Chronic Diseases.</title>
        <authorList>
            <person name="Tisza M.J."/>
            <person name="Buck C.B."/>
        </authorList>
    </citation>
    <scope>NUCLEOTIDE SEQUENCE</scope>
    <source>
        <strain evidence="1">CtcyQ27</strain>
    </source>
</reference>
<dbReference type="EMBL" id="BK016080">
    <property type="protein sequence ID" value="DAF93199.1"/>
    <property type="molecule type" value="Genomic_DNA"/>
</dbReference>
<protein>
    <submittedName>
        <fullName evidence="1">Uncharacterized protein</fullName>
    </submittedName>
</protein>
<sequence length="91" mass="10639">MSIIDDEYCREVSNAYFEEEEEMRLGIHPSQILDSVENELCKRNIKGKVTFMDYANYTGHKVGVSLNGEFFGVYNYDEDVFESMPSKYMKI</sequence>
<organism evidence="1">
    <name type="scientific">Myoviridae sp. ctcyQ27</name>
    <dbReference type="NCBI Taxonomy" id="2825139"/>
    <lineage>
        <taxon>Viruses</taxon>
        <taxon>Duplodnaviria</taxon>
        <taxon>Heunggongvirae</taxon>
        <taxon>Uroviricota</taxon>
        <taxon>Caudoviricetes</taxon>
    </lineage>
</organism>
<accession>A0A8S5UFD1</accession>
<name>A0A8S5UFD1_9CAUD</name>
<evidence type="ECO:0000313" key="1">
    <source>
        <dbReference type="EMBL" id="DAF93199.1"/>
    </source>
</evidence>